<dbReference type="Gene3D" id="3.40.50.140">
    <property type="match status" value="1"/>
</dbReference>
<feature type="site" description="Interaction with DNA" evidence="10">
    <location>
        <position position="140"/>
    </location>
</feature>
<dbReference type="InterPro" id="IPR013824">
    <property type="entry name" value="Topo_IA_cen_sub1"/>
</dbReference>
<dbReference type="Gene3D" id="1.10.460.10">
    <property type="entry name" value="Topoisomerase I, domain 2"/>
    <property type="match status" value="1"/>
</dbReference>
<keyword evidence="9 10" id="KW-0413">Isomerase</keyword>
<evidence type="ECO:0000256" key="4">
    <source>
        <dbReference type="ARBA" id="ARBA00022771"/>
    </source>
</evidence>
<dbReference type="SMART" id="SM00437">
    <property type="entry name" value="TOP1Ac"/>
    <property type="match status" value="1"/>
</dbReference>
<dbReference type="SUPFAM" id="SSF57783">
    <property type="entry name" value="Zinc beta-ribbon"/>
    <property type="match status" value="1"/>
</dbReference>
<dbReference type="PROSITE" id="PS50880">
    <property type="entry name" value="TOPRIM"/>
    <property type="match status" value="1"/>
</dbReference>
<keyword evidence="4" id="KW-0863">Zinc-finger</keyword>
<dbReference type="InterPro" id="IPR028612">
    <property type="entry name" value="Topoisom_1_IA"/>
</dbReference>
<evidence type="ECO:0000256" key="7">
    <source>
        <dbReference type="ARBA" id="ARBA00023029"/>
    </source>
</evidence>
<dbReference type="Pfam" id="PF01396">
    <property type="entry name" value="Zn_ribbon_Top1"/>
    <property type="match status" value="3"/>
</dbReference>
<dbReference type="GO" id="GO:0006265">
    <property type="term" value="P:DNA topological change"/>
    <property type="evidence" value="ECO:0007669"/>
    <property type="project" value="UniProtKB-UniRule"/>
</dbReference>
<keyword evidence="7 10" id="KW-0799">Topoisomerase</keyword>
<dbReference type="SMART" id="SM00493">
    <property type="entry name" value="TOPRIM"/>
    <property type="match status" value="1"/>
</dbReference>
<proteinExistence type="inferred from homology"/>
<dbReference type="InterPro" id="IPR000380">
    <property type="entry name" value="Topo_IA"/>
</dbReference>
<dbReference type="InterPro" id="IPR023405">
    <property type="entry name" value="Topo_IA_core_domain"/>
</dbReference>
<comment type="catalytic activity">
    <reaction evidence="1 10">
        <text>ATP-independent breakage of single-stranded DNA, followed by passage and rejoining.</text>
        <dbReference type="EC" id="5.6.2.1"/>
    </reaction>
</comment>
<dbReference type="CDD" id="cd00186">
    <property type="entry name" value="TOP1Ac"/>
    <property type="match status" value="1"/>
</dbReference>
<feature type="site" description="Interaction with DNA" evidence="10">
    <location>
        <position position="148"/>
    </location>
</feature>
<dbReference type="InterPro" id="IPR006171">
    <property type="entry name" value="TOPRIM_dom"/>
</dbReference>
<reference evidence="14 15" key="1">
    <citation type="submission" date="2021-05" db="EMBL/GenBank/DDBJ databases">
        <title>Novel Bacillus species.</title>
        <authorList>
            <person name="Liu G."/>
        </authorList>
    </citation>
    <scope>NUCLEOTIDE SEQUENCE [LARGE SCALE GENOMIC DNA]</scope>
    <source>
        <strain evidence="14 15">FJAT-49682</strain>
    </source>
</reference>
<dbReference type="GO" id="GO:0003677">
    <property type="term" value="F:DNA binding"/>
    <property type="evidence" value="ECO:0007669"/>
    <property type="project" value="UniProtKB-KW"/>
</dbReference>
<sequence length="691" mass="78978">MSDYLVIVESPAKAKTIERYLGKKYKVKASMGHLRDLPKSQMGVDVEQNYEPKYITIRGKGPILKELKTAAKKAKKVYLAADPDREGEAIAWHLAHSLDVDIYSDCRVVFNEITKDAIKESFKHPRPINMDLVDAQQARRILDRLVGYNISPLLWKKVKKGLSAGRVQSVAVRLIIDRENEIKSFVPEEYWSIDGNFIKGKENFQAAFFGFNSKKTKLNSEEDVNSVMNKLTGDSFKVDSVVKKERRRNPALPFTTSSLQQEAARKLNFRAKKTMMLAQQLYEGIDLGKEGTVGLITYMRTDSTRISEVAQKEAAEYITAQYGKDYMKSEDKKEKKQSNAQDAHEAVRPTSTLREPNAVKASLSRDQHRLYKLIWERFVASQMAPAVMDTMTVNLKNGEVTFRANGSKIKFPGFMKVYVEGTDDQQEEKENMLPDLVEGDMVHAEKLEPKQHFTQPPPRYTEARLVRTLEELGIGRPSTFAPTLDTIQKRGYVALENKRFIPTELGEIVLQLIMEFFPEVINVAFTAKMESELDEIEDGKIEWVSIIDEFYQGFEKNLKKAEIEMQEVEIKDEPAGEDCENCGNPMVFKMGRYGKFMACSNFPDCRNTKPIVKQIGVKCPKCKEGNVIERKSKKKRIFYGCDRYPECDFLSWDKPLERPCPKCEGVLAEKKLKKGIQVQCANCDYKEKPVQ</sequence>
<dbReference type="InterPro" id="IPR013825">
    <property type="entry name" value="Topo_IA_cen_sub2"/>
</dbReference>
<keyword evidence="3" id="KW-0479">Metal-binding</keyword>
<dbReference type="SMART" id="SM00436">
    <property type="entry name" value="TOP1Bc"/>
    <property type="match status" value="1"/>
</dbReference>
<evidence type="ECO:0000259" key="13">
    <source>
        <dbReference type="PROSITE" id="PS52039"/>
    </source>
</evidence>
<dbReference type="SUPFAM" id="SSF56712">
    <property type="entry name" value="Prokaryotic type I DNA topoisomerase"/>
    <property type="match status" value="1"/>
</dbReference>
<comment type="function">
    <text evidence="10">Releases the supercoiling and torsional tension of DNA, which is introduced during the DNA replication and transcription, by transiently cleaving and rejoining one strand of the DNA duplex. Introduces a single-strand break via transesterification at a target site in duplex DNA. The scissile phosphodiester is attacked by the catalytic tyrosine of the enzyme, resulting in the formation of a DNA-(5'-phosphotyrosyl)-enzyme intermediate and the expulsion of a 3'-OH DNA strand. The free DNA strand then undergoes passage around the unbroken strand, thus removing DNA supercoils. Finally, in the religation step, the DNA 3'-OH attacks the covalent intermediate to expel the active-site tyrosine and restore the DNA phosphodiester backbone.</text>
</comment>
<feature type="site" description="Interaction with DNA" evidence="10">
    <location>
        <position position="33"/>
    </location>
</feature>
<feature type="site" description="Interaction with DNA" evidence="10">
    <location>
        <position position="490"/>
    </location>
</feature>
<evidence type="ECO:0000256" key="3">
    <source>
        <dbReference type="ARBA" id="ARBA00022723"/>
    </source>
</evidence>
<dbReference type="InterPro" id="IPR003602">
    <property type="entry name" value="Topo_IA_DNA-bd_dom"/>
</dbReference>
<dbReference type="HAMAP" id="MF_00952">
    <property type="entry name" value="Topoisom_1_prok"/>
    <property type="match status" value="1"/>
</dbReference>
<name>A0A942UMS3_9BACI</name>
<feature type="active site" description="O-(5'-phospho-DNA)-tyrosine intermediate" evidence="10">
    <location>
        <position position="298"/>
    </location>
</feature>
<evidence type="ECO:0000256" key="10">
    <source>
        <dbReference type="HAMAP-Rule" id="MF_00952"/>
    </source>
</evidence>
<evidence type="ECO:0000259" key="12">
    <source>
        <dbReference type="PROSITE" id="PS50880"/>
    </source>
</evidence>
<dbReference type="PROSITE" id="PS00396">
    <property type="entry name" value="TOPO_IA_1"/>
    <property type="match status" value="1"/>
</dbReference>
<accession>A0A942UMS3</accession>
<keyword evidence="6" id="KW-0460">Magnesium</keyword>
<dbReference type="EMBL" id="JAGYPN010000001">
    <property type="protein sequence ID" value="MBS4221618.1"/>
    <property type="molecule type" value="Genomic_DNA"/>
</dbReference>
<dbReference type="CDD" id="cd03363">
    <property type="entry name" value="TOPRIM_TopoIA_TopoI"/>
    <property type="match status" value="1"/>
</dbReference>
<dbReference type="PANTHER" id="PTHR42785:SF1">
    <property type="entry name" value="DNA TOPOISOMERASE"/>
    <property type="match status" value="1"/>
</dbReference>
<gene>
    <name evidence="10 14" type="primary">topA</name>
    <name evidence="14" type="ORF">KHA91_02450</name>
</gene>
<dbReference type="GO" id="GO:0005694">
    <property type="term" value="C:chromosome"/>
    <property type="evidence" value="ECO:0007669"/>
    <property type="project" value="InterPro"/>
</dbReference>
<comment type="similarity">
    <text evidence="2 10">Belongs to the type IA topoisomerase family.</text>
</comment>
<dbReference type="InterPro" id="IPR003601">
    <property type="entry name" value="Topo_IA_2"/>
</dbReference>
<feature type="region of interest" description="Disordered" evidence="11">
    <location>
        <begin position="328"/>
        <end position="361"/>
    </location>
</feature>
<dbReference type="AlphaFoldDB" id="A0A942UMS3"/>
<evidence type="ECO:0000256" key="6">
    <source>
        <dbReference type="ARBA" id="ARBA00022842"/>
    </source>
</evidence>
<dbReference type="InterPro" id="IPR034149">
    <property type="entry name" value="TOPRIM_TopoI"/>
</dbReference>
<organism evidence="14 15">
    <name type="scientific">Lederbergia citrea</name>
    <dbReference type="NCBI Taxonomy" id="2833581"/>
    <lineage>
        <taxon>Bacteria</taxon>
        <taxon>Bacillati</taxon>
        <taxon>Bacillota</taxon>
        <taxon>Bacilli</taxon>
        <taxon>Bacillales</taxon>
        <taxon>Bacillaceae</taxon>
        <taxon>Lederbergia</taxon>
    </lineage>
</organism>
<evidence type="ECO:0000313" key="15">
    <source>
        <dbReference type="Proteomes" id="UP000676456"/>
    </source>
</evidence>
<dbReference type="PRINTS" id="PR00417">
    <property type="entry name" value="PRTPISMRASEI"/>
</dbReference>
<evidence type="ECO:0000256" key="2">
    <source>
        <dbReference type="ARBA" id="ARBA00009446"/>
    </source>
</evidence>
<feature type="domain" description="Topo IA-type catalytic" evidence="13">
    <location>
        <begin position="129"/>
        <end position="558"/>
    </location>
</feature>
<dbReference type="PROSITE" id="PS52039">
    <property type="entry name" value="TOPO_IA_2"/>
    <property type="match status" value="1"/>
</dbReference>
<dbReference type="InterPro" id="IPR013826">
    <property type="entry name" value="Topo_IA_cen_sub3"/>
</dbReference>
<dbReference type="InterPro" id="IPR023406">
    <property type="entry name" value="Topo_IA_AS"/>
</dbReference>
<dbReference type="InterPro" id="IPR013498">
    <property type="entry name" value="Topo_IA_Znf"/>
</dbReference>
<dbReference type="InterPro" id="IPR013497">
    <property type="entry name" value="Topo_IA_cen"/>
</dbReference>
<dbReference type="Proteomes" id="UP000676456">
    <property type="component" value="Unassembled WGS sequence"/>
</dbReference>
<keyword evidence="15" id="KW-1185">Reference proteome</keyword>
<keyword evidence="8 10" id="KW-0238">DNA-binding</keyword>
<dbReference type="NCBIfam" id="TIGR01051">
    <property type="entry name" value="topA_bact"/>
    <property type="match status" value="1"/>
</dbReference>
<dbReference type="Gene3D" id="2.70.20.10">
    <property type="entry name" value="Topoisomerase I, domain 3"/>
    <property type="match status" value="1"/>
</dbReference>
<dbReference type="RefSeq" id="WP_213096628.1">
    <property type="nucleotide sequence ID" value="NZ_JAGYPH010000001.1"/>
</dbReference>
<comment type="caution">
    <text evidence="14">The sequence shown here is derived from an EMBL/GenBank/DDBJ whole genome shotgun (WGS) entry which is preliminary data.</text>
</comment>
<dbReference type="Pfam" id="PF01751">
    <property type="entry name" value="Toprim"/>
    <property type="match status" value="1"/>
</dbReference>
<dbReference type="EC" id="5.6.2.1" evidence="10"/>
<dbReference type="Gene3D" id="1.10.290.10">
    <property type="entry name" value="Topoisomerase I, domain 4"/>
    <property type="match status" value="1"/>
</dbReference>
<evidence type="ECO:0000256" key="1">
    <source>
        <dbReference type="ARBA" id="ARBA00000213"/>
    </source>
</evidence>
<dbReference type="Gene3D" id="3.30.65.10">
    <property type="entry name" value="Bacterial Topoisomerase I, domain 1"/>
    <property type="match status" value="1"/>
</dbReference>
<evidence type="ECO:0000256" key="9">
    <source>
        <dbReference type="ARBA" id="ARBA00023235"/>
    </source>
</evidence>
<feature type="site" description="Interaction with DNA" evidence="10">
    <location>
        <position position="139"/>
    </location>
</feature>
<dbReference type="PANTHER" id="PTHR42785">
    <property type="entry name" value="DNA TOPOISOMERASE, TYPE IA, CORE"/>
    <property type="match status" value="1"/>
</dbReference>
<dbReference type="GO" id="GO:0008270">
    <property type="term" value="F:zinc ion binding"/>
    <property type="evidence" value="ECO:0007669"/>
    <property type="project" value="UniProtKB-KW"/>
</dbReference>
<dbReference type="GO" id="GO:0003917">
    <property type="term" value="F:DNA topoisomerase type I (single strand cut, ATP-independent) activity"/>
    <property type="evidence" value="ECO:0007669"/>
    <property type="project" value="UniProtKB-UniRule"/>
</dbReference>
<evidence type="ECO:0000256" key="5">
    <source>
        <dbReference type="ARBA" id="ARBA00022833"/>
    </source>
</evidence>
<protein>
    <recommendedName>
        <fullName evidence="10">DNA topoisomerase 1</fullName>
        <ecNumber evidence="10">5.6.2.1</ecNumber>
    </recommendedName>
    <alternativeName>
        <fullName evidence="10">DNA topoisomerase I</fullName>
    </alternativeName>
</protein>
<dbReference type="InterPro" id="IPR005733">
    <property type="entry name" value="TopoI_bac-type"/>
</dbReference>
<feature type="site" description="Interaction with DNA" evidence="10">
    <location>
        <position position="300"/>
    </location>
</feature>
<feature type="site" description="Interaction with DNA" evidence="10">
    <location>
        <position position="143"/>
    </location>
</feature>
<evidence type="ECO:0000313" key="14">
    <source>
        <dbReference type="EMBL" id="MBS4221618.1"/>
    </source>
</evidence>
<comment type="subunit">
    <text evidence="10">Monomer.</text>
</comment>
<evidence type="ECO:0000256" key="11">
    <source>
        <dbReference type="SAM" id="MobiDB-lite"/>
    </source>
</evidence>
<feature type="region of interest" description="Interaction with DNA" evidence="10">
    <location>
        <begin position="163"/>
        <end position="168"/>
    </location>
</feature>
<keyword evidence="5" id="KW-0862">Zinc</keyword>
<dbReference type="Pfam" id="PF01131">
    <property type="entry name" value="Topoisom_bac"/>
    <property type="match status" value="1"/>
</dbReference>
<evidence type="ECO:0000256" key="8">
    <source>
        <dbReference type="ARBA" id="ARBA00023125"/>
    </source>
</evidence>
<feature type="site" description="Interaction with DNA" evidence="10">
    <location>
        <position position="155"/>
    </location>
</feature>
<feature type="domain" description="Toprim" evidence="12">
    <location>
        <begin position="3"/>
        <end position="121"/>
    </location>
</feature>
<feature type="compositionally biased region" description="Basic and acidic residues" evidence="11">
    <location>
        <begin position="328"/>
        <end position="347"/>
    </location>
</feature>